<organism evidence="1">
    <name type="scientific">Zea mays</name>
    <name type="common">Maize</name>
    <dbReference type="NCBI Taxonomy" id="4577"/>
    <lineage>
        <taxon>Eukaryota</taxon>
        <taxon>Viridiplantae</taxon>
        <taxon>Streptophyta</taxon>
        <taxon>Embryophyta</taxon>
        <taxon>Tracheophyta</taxon>
        <taxon>Spermatophyta</taxon>
        <taxon>Magnoliopsida</taxon>
        <taxon>Liliopsida</taxon>
        <taxon>Poales</taxon>
        <taxon>Poaceae</taxon>
        <taxon>PACMAD clade</taxon>
        <taxon>Panicoideae</taxon>
        <taxon>Andropogonodae</taxon>
        <taxon>Andropogoneae</taxon>
        <taxon>Tripsacinae</taxon>
        <taxon>Zea</taxon>
    </lineage>
</organism>
<reference evidence="1" key="1">
    <citation type="journal article" date="2009" name="PLoS Genet.">
        <title>Sequencing, mapping, and analysis of 27,455 maize full-length cDNAs.</title>
        <authorList>
            <person name="Soderlund C."/>
            <person name="Descour A."/>
            <person name="Kudrna D."/>
            <person name="Bomhoff M."/>
            <person name="Boyd L."/>
            <person name="Currie J."/>
            <person name="Angelova A."/>
            <person name="Collura K."/>
            <person name="Wissotski M."/>
            <person name="Ashley E."/>
            <person name="Morrow D."/>
            <person name="Fernandes J."/>
            <person name="Walbot V."/>
            <person name="Yu Y."/>
        </authorList>
    </citation>
    <scope>NUCLEOTIDE SEQUENCE</scope>
    <source>
        <strain evidence="1">B73</strain>
    </source>
</reference>
<evidence type="ECO:0000313" key="1">
    <source>
        <dbReference type="EMBL" id="ACR34916.1"/>
    </source>
</evidence>
<sequence length="96" mass="11314">MNYALSTWKKIETIFFSLHKFETSSKYANNRLHLSQNFRTNSITYSPISYLPGSQLEPRKDKEDYFQNFASRCSPDYRHITITTTKSCYTSIHQTS</sequence>
<dbReference type="AlphaFoldDB" id="C4J166"/>
<dbReference type="EMBL" id="BT084563">
    <property type="protein sequence ID" value="ACR34916.1"/>
    <property type="molecule type" value="mRNA"/>
</dbReference>
<accession>C4J166</accession>
<reference evidence="1" key="2">
    <citation type="submission" date="2012-06" db="EMBL/GenBank/DDBJ databases">
        <authorList>
            <person name="Yu Y."/>
            <person name="Currie J."/>
            <person name="Lomeli R."/>
            <person name="Angelova A."/>
            <person name="Collura K."/>
            <person name="Wissotski M."/>
            <person name="Campos D."/>
            <person name="Kudrna D."/>
            <person name="Golser W."/>
            <person name="Ashely E."/>
            <person name="Descour A."/>
            <person name="Fernandes J."/>
            <person name="Soderlund C."/>
            <person name="Walbot V."/>
        </authorList>
    </citation>
    <scope>NUCLEOTIDE SEQUENCE</scope>
    <source>
        <strain evidence="1">B73</strain>
    </source>
</reference>
<protein>
    <submittedName>
        <fullName evidence="1">Uncharacterized protein</fullName>
    </submittedName>
</protein>
<name>C4J166_MAIZE</name>
<proteinExistence type="evidence at transcript level"/>